<feature type="compositionally biased region" description="Polar residues" evidence="2">
    <location>
        <begin position="274"/>
        <end position="291"/>
    </location>
</feature>
<evidence type="ECO:0000256" key="1">
    <source>
        <dbReference type="SAM" id="Coils"/>
    </source>
</evidence>
<protein>
    <submittedName>
        <fullName evidence="3">Uncharacterized protein</fullName>
    </submittedName>
</protein>
<keyword evidence="1" id="KW-0175">Coiled coil</keyword>
<evidence type="ECO:0000256" key="2">
    <source>
        <dbReference type="SAM" id="MobiDB-lite"/>
    </source>
</evidence>
<sequence length="489" mass="54911">MVFDRDTFHCKLGISARLVDPDKKEFVYLVLDATNVGAISLSGSENVPLNVANALIKQARCATAADIVSLHFTLTQEVHVVVPISALQQRPPTVTDIDTLLQLGRCDTLTVYVPSDFVDQKSLQDLCEALDQGAIKPSERHLKTLYRGAGGKVITCLDDLWHLERQDSPPPYDPSTVAGASNSELARQSDQRVSTDLRARGKRRTASPASDRNPSKRQSLSDKAAPEPWEFAFATLSAEVATLREQVKQPRRTPGVDAGTQTDSFIEHEPESCLASNPRHSSPSQTSTVENTTEDRLLMAEDRLLDEQNRRAQLDEKVDHINKQIRQELENECFELQCTTEILSSRVDDLQHDLRQETRNILAAKALDLHVKLEGLIDSRIDDFEKAAREKFDQHEKQMKQELESECSGVQSVVGHLETRVDDMENGVQDGLRQEFEKDIETKGLDLQVKLEEFVEHRLEDVEVAVKNDVRMALENAGCKFSIDFCWSE</sequence>
<feature type="compositionally biased region" description="Basic and acidic residues" evidence="2">
    <location>
        <begin position="187"/>
        <end position="199"/>
    </location>
</feature>
<feature type="region of interest" description="Disordered" evidence="2">
    <location>
        <begin position="269"/>
        <end position="293"/>
    </location>
</feature>
<accession>A0ABR0TJA2</accession>
<name>A0ABR0TJA2_AURPU</name>
<keyword evidence="4" id="KW-1185">Reference proteome</keyword>
<dbReference type="EMBL" id="JASGXD010000007">
    <property type="protein sequence ID" value="KAK6004508.1"/>
    <property type="molecule type" value="Genomic_DNA"/>
</dbReference>
<organism evidence="3 4">
    <name type="scientific">Aureobasidium pullulans</name>
    <name type="common">Black yeast</name>
    <name type="synonym">Pullularia pullulans</name>
    <dbReference type="NCBI Taxonomy" id="5580"/>
    <lineage>
        <taxon>Eukaryota</taxon>
        <taxon>Fungi</taxon>
        <taxon>Dikarya</taxon>
        <taxon>Ascomycota</taxon>
        <taxon>Pezizomycotina</taxon>
        <taxon>Dothideomycetes</taxon>
        <taxon>Dothideomycetidae</taxon>
        <taxon>Dothideales</taxon>
        <taxon>Saccotheciaceae</taxon>
        <taxon>Aureobasidium</taxon>
    </lineage>
</organism>
<evidence type="ECO:0000313" key="4">
    <source>
        <dbReference type="Proteomes" id="UP001341245"/>
    </source>
</evidence>
<feature type="coiled-coil region" evidence="1">
    <location>
        <begin position="297"/>
        <end position="405"/>
    </location>
</feature>
<evidence type="ECO:0000313" key="3">
    <source>
        <dbReference type="EMBL" id="KAK6004508.1"/>
    </source>
</evidence>
<proteinExistence type="predicted"/>
<feature type="region of interest" description="Disordered" evidence="2">
    <location>
        <begin position="165"/>
        <end position="226"/>
    </location>
</feature>
<gene>
    <name evidence="3" type="ORF">QM012_008370</name>
</gene>
<reference evidence="3 4" key="1">
    <citation type="submission" date="2023-11" db="EMBL/GenBank/DDBJ databases">
        <title>Draft genome sequence and annotation of the polyextremotolerant black yeast-like fungus Aureobasidium pullulans NRRL 62042.</title>
        <authorList>
            <person name="Dielentheis-Frenken M.R.E."/>
            <person name="Wibberg D."/>
            <person name="Blank L.M."/>
            <person name="Tiso T."/>
        </authorList>
    </citation>
    <scope>NUCLEOTIDE SEQUENCE [LARGE SCALE GENOMIC DNA]</scope>
    <source>
        <strain evidence="3 4">NRRL 62042</strain>
    </source>
</reference>
<dbReference type="Proteomes" id="UP001341245">
    <property type="component" value="Unassembled WGS sequence"/>
</dbReference>
<feature type="compositionally biased region" description="Polar residues" evidence="2">
    <location>
        <begin position="207"/>
        <end position="218"/>
    </location>
</feature>
<comment type="caution">
    <text evidence="3">The sequence shown here is derived from an EMBL/GenBank/DDBJ whole genome shotgun (WGS) entry which is preliminary data.</text>
</comment>